<sequence length="145" mass="16114">MKQRFLLLNGPNINLLGSREKAIYGEVTLASIEKELTELVQQYEGELDCFQSNHEGELIDSLHKANASAFDGVIFNPGAYTHTSIALRDAIAAIDIPVIEVHITNVHQREAFRHQSMLAAVCYGQIVGFGKDSYRLAAWALLENE</sequence>
<dbReference type="NCBIfam" id="NF003805">
    <property type="entry name" value="PRK05395.1-2"/>
    <property type="match status" value="1"/>
</dbReference>
<feature type="site" description="Transition state stabilizer" evidence="7">
    <location>
        <position position="19"/>
    </location>
</feature>
<name>A0ABW2UZZ2_9BACI</name>
<dbReference type="PANTHER" id="PTHR21272">
    <property type="entry name" value="CATABOLIC 3-DEHYDROQUINASE"/>
    <property type="match status" value="1"/>
</dbReference>
<evidence type="ECO:0000256" key="1">
    <source>
        <dbReference type="ARBA" id="ARBA00001864"/>
    </source>
</evidence>
<evidence type="ECO:0000256" key="7">
    <source>
        <dbReference type="HAMAP-Rule" id="MF_00169"/>
    </source>
</evidence>
<dbReference type="Proteomes" id="UP001596620">
    <property type="component" value="Unassembled WGS sequence"/>
</dbReference>
<dbReference type="RefSeq" id="WP_382361093.1">
    <property type="nucleotide sequence ID" value="NZ_JBHTGR010000057.1"/>
</dbReference>
<evidence type="ECO:0000313" key="8">
    <source>
        <dbReference type="EMBL" id="MFC7748119.1"/>
    </source>
</evidence>
<evidence type="ECO:0000256" key="6">
    <source>
        <dbReference type="ARBA" id="ARBA00023239"/>
    </source>
</evidence>
<comment type="pathway">
    <text evidence="2 7">Metabolic intermediate biosynthesis; chorismate biosynthesis; chorismate from D-erythrose 4-phosphate and phosphoenolpyruvate: step 3/7.</text>
</comment>
<dbReference type="Pfam" id="PF01220">
    <property type="entry name" value="DHquinase_II"/>
    <property type="match status" value="1"/>
</dbReference>
<dbReference type="EC" id="4.2.1.10" evidence="5 7"/>
<dbReference type="NCBIfam" id="TIGR01088">
    <property type="entry name" value="aroQ"/>
    <property type="match status" value="1"/>
</dbReference>
<feature type="binding site" evidence="7">
    <location>
        <position position="82"/>
    </location>
    <ligand>
        <name>substrate</name>
    </ligand>
</feature>
<feature type="binding site" evidence="7">
    <location>
        <position position="89"/>
    </location>
    <ligand>
        <name>substrate</name>
    </ligand>
</feature>
<feature type="binding site" evidence="7">
    <location>
        <position position="113"/>
    </location>
    <ligand>
        <name>substrate</name>
    </ligand>
</feature>
<gene>
    <name evidence="7 8" type="primary">aroQ</name>
    <name evidence="8" type="ORF">ACFQU8_13090</name>
</gene>
<proteinExistence type="inferred from homology"/>
<comment type="catalytic activity">
    <reaction evidence="1 7">
        <text>3-dehydroquinate = 3-dehydroshikimate + H2O</text>
        <dbReference type="Rhea" id="RHEA:21096"/>
        <dbReference type="ChEBI" id="CHEBI:15377"/>
        <dbReference type="ChEBI" id="CHEBI:16630"/>
        <dbReference type="ChEBI" id="CHEBI:32364"/>
        <dbReference type="EC" id="4.2.1.10"/>
    </reaction>
</comment>
<dbReference type="Gene3D" id="3.40.50.9100">
    <property type="entry name" value="Dehydroquinase, class II"/>
    <property type="match status" value="1"/>
</dbReference>
<keyword evidence="9" id="KW-1185">Reference proteome</keyword>
<keyword evidence="6 7" id="KW-0456">Lyase</keyword>
<dbReference type="GO" id="GO:0003855">
    <property type="term" value="F:3-dehydroquinate dehydratase activity"/>
    <property type="evidence" value="ECO:0007669"/>
    <property type="project" value="UniProtKB-EC"/>
</dbReference>
<feature type="active site" description="Proton donor" evidence="7">
    <location>
        <position position="102"/>
    </location>
</feature>
<comment type="caution">
    <text evidence="8">The sequence shown here is derived from an EMBL/GenBank/DDBJ whole genome shotgun (WGS) entry which is preliminary data.</text>
</comment>
<dbReference type="CDD" id="cd00466">
    <property type="entry name" value="DHQase_II"/>
    <property type="match status" value="1"/>
</dbReference>
<dbReference type="HAMAP" id="MF_00169">
    <property type="entry name" value="AroQ"/>
    <property type="match status" value="1"/>
</dbReference>
<evidence type="ECO:0000256" key="5">
    <source>
        <dbReference type="ARBA" id="ARBA00012060"/>
    </source>
</evidence>
<reference evidence="9" key="1">
    <citation type="journal article" date="2019" name="Int. J. Syst. Evol. Microbiol.">
        <title>The Global Catalogue of Microorganisms (GCM) 10K type strain sequencing project: providing services to taxonomists for standard genome sequencing and annotation.</title>
        <authorList>
            <consortium name="The Broad Institute Genomics Platform"/>
            <consortium name="The Broad Institute Genome Sequencing Center for Infectious Disease"/>
            <person name="Wu L."/>
            <person name="Ma J."/>
        </authorList>
    </citation>
    <scope>NUCLEOTIDE SEQUENCE [LARGE SCALE GENOMIC DNA]</scope>
    <source>
        <strain evidence="9">JCM 30234</strain>
    </source>
</reference>
<dbReference type="EMBL" id="JBHTGR010000057">
    <property type="protein sequence ID" value="MFC7748119.1"/>
    <property type="molecule type" value="Genomic_DNA"/>
</dbReference>
<dbReference type="NCBIfam" id="NF003806">
    <property type="entry name" value="PRK05395.1-3"/>
    <property type="match status" value="1"/>
</dbReference>
<feature type="binding site" evidence="7">
    <location>
        <begin position="103"/>
        <end position="104"/>
    </location>
    <ligand>
        <name>substrate</name>
    </ligand>
</feature>
<feature type="binding site" evidence="7">
    <location>
        <position position="76"/>
    </location>
    <ligand>
        <name>substrate</name>
    </ligand>
</feature>
<dbReference type="PROSITE" id="PS01029">
    <property type="entry name" value="DEHYDROQUINASE_II"/>
    <property type="match status" value="1"/>
</dbReference>
<dbReference type="PANTHER" id="PTHR21272:SF3">
    <property type="entry name" value="CATABOLIC 3-DEHYDROQUINASE"/>
    <property type="match status" value="1"/>
</dbReference>
<dbReference type="InterPro" id="IPR001874">
    <property type="entry name" value="DHquinase_II"/>
</dbReference>
<organism evidence="8 9">
    <name type="scientific">Lentibacillus kimchii</name>
    <dbReference type="NCBI Taxonomy" id="1542911"/>
    <lineage>
        <taxon>Bacteria</taxon>
        <taxon>Bacillati</taxon>
        <taxon>Bacillota</taxon>
        <taxon>Bacilli</taxon>
        <taxon>Bacillales</taxon>
        <taxon>Bacillaceae</taxon>
        <taxon>Lentibacillus</taxon>
    </lineage>
</organism>
<comment type="similarity">
    <text evidence="3 7">Belongs to the type-II 3-dehydroquinase family.</text>
</comment>
<dbReference type="PIRSF" id="PIRSF001399">
    <property type="entry name" value="DHquinase_II"/>
    <property type="match status" value="1"/>
</dbReference>
<protein>
    <recommendedName>
        <fullName evidence="5 7">3-dehydroquinate dehydratase</fullName>
        <shortName evidence="7">3-dehydroquinase</shortName>
        <ecNumber evidence="5 7">4.2.1.10</ecNumber>
    </recommendedName>
    <alternativeName>
        <fullName evidence="7">Type II DHQase</fullName>
    </alternativeName>
</protein>
<dbReference type="InterPro" id="IPR036441">
    <property type="entry name" value="DHquinase_II_sf"/>
</dbReference>
<evidence type="ECO:0000256" key="2">
    <source>
        <dbReference type="ARBA" id="ARBA00004902"/>
    </source>
</evidence>
<feature type="active site" description="Proton acceptor" evidence="7">
    <location>
        <position position="24"/>
    </location>
</feature>
<evidence type="ECO:0000256" key="3">
    <source>
        <dbReference type="ARBA" id="ARBA00011037"/>
    </source>
</evidence>
<keyword evidence="7" id="KW-0057">Aromatic amino acid biosynthesis</keyword>
<accession>A0ABW2UZZ2</accession>
<dbReference type="InterPro" id="IPR018509">
    <property type="entry name" value="DHquinase_II_CS"/>
</dbReference>
<evidence type="ECO:0000256" key="4">
    <source>
        <dbReference type="ARBA" id="ARBA00011193"/>
    </source>
</evidence>
<evidence type="ECO:0000313" key="9">
    <source>
        <dbReference type="Proteomes" id="UP001596620"/>
    </source>
</evidence>
<comment type="subunit">
    <text evidence="4 7">Homododecamer.</text>
</comment>
<dbReference type="SUPFAM" id="SSF52304">
    <property type="entry name" value="Type II 3-dehydroquinate dehydratase"/>
    <property type="match status" value="1"/>
</dbReference>
<dbReference type="NCBIfam" id="NF003807">
    <property type="entry name" value="PRK05395.1-4"/>
    <property type="match status" value="1"/>
</dbReference>
<keyword evidence="7" id="KW-0028">Amino-acid biosynthesis</keyword>
<comment type="function">
    <text evidence="7">Catalyzes a trans-dehydration via an enolate intermediate.</text>
</comment>